<dbReference type="PATRIC" id="fig|158899.10.peg.3112"/>
<dbReference type="EMBL" id="CP013232">
    <property type="protein sequence ID" value="AMO95773.1"/>
    <property type="molecule type" value="Genomic_DNA"/>
</dbReference>
<reference evidence="1 2" key="1">
    <citation type="submission" date="2015-11" db="EMBL/GenBank/DDBJ databases">
        <title>Exploring the genomic traits of fungus-feeding bacterial genus Collimonas.</title>
        <authorList>
            <person name="Song C."/>
            <person name="Schmidt R."/>
            <person name="de Jager V."/>
            <person name="Krzyzanowska D."/>
            <person name="Jongedijk E."/>
            <person name="Cankar K."/>
            <person name="Beekwilder J."/>
            <person name="van Veen A."/>
            <person name="de Boer W."/>
            <person name="van Veen J.A."/>
            <person name="Garbeva P."/>
        </authorList>
    </citation>
    <scope>NUCLEOTIDE SEQUENCE [LARGE SCALE GENOMIC DNA]</scope>
    <source>
        <strain evidence="1 2">Ter6</strain>
    </source>
</reference>
<evidence type="ECO:0000313" key="1">
    <source>
        <dbReference type="EMBL" id="AMO95773.1"/>
    </source>
</evidence>
<dbReference type="AlphaFoldDB" id="A0A127PDH0"/>
<name>A0A127PDH0_9BURK</name>
<gene>
    <name evidence="1" type="ORF">CFter6_3122</name>
</gene>
<accession>A0A127PDH0</accession>
<sequence length="39" mass="4443">MRGKTMKCCHFHPNPAALKSDILYVKQAVAPKRIAPHRQ</sequence>
<protein>
    <submittedName>
        <fullName evidence="1">Uncharacterized protein</fullName>
    </submittedName>
</protein>
<evidence type="ECO:0000313" key="2">
    <source>
        <dbReference type="Proteomes" id="UP000072421"/>
    </source>
</evidence>
<proteinExistence type="predicted"/>
<dbReference type="Proteomes" id="UP000072421">
    <property type="component" value="Chromosome"/>
</dbReference>
<organism evidence="1">
    <name type="scientific">Collimonas fungivorans</name>
    <dbReference type="NCBI Taxonomy" id="158899"/>
    <lineage>
        <taxon>Bacteria</taxon>
        <taxon>Pseudomonadati</taxon>
        <taxon>Pseudomonadota</taxon>
        <taxon>Betaproteobacteria</taxon>
        <taxon>Burkholderiales</taxon>
        <taxon>Oxalobacteraceae</taxon>
        <taxon>Collimonas</taxon>
    </lineage>
</organism>